<proteinExistence type="predicted"/>
<accession>A0A9P6NWJ6</accession>
<evidence type="ECO:0000256" key="1">
    <source>
        <dbReference type="SAM" id="MobiDB-lite"/>
    </source>
</evidence>
<dbReference type="Proteomes" id="UP000886653">
    <property type="component" value="Unassembled WGS sequence"/>
</dbReference>
<feature type="compositionally biased region" description="Gly residues" evidence="1">
    <location>
        <begin position="573"/>
        <end position="584"/>
    </location>
</feature>
<feature type="compositionally biased region" description="Polar residues" evidence="1">
    <location>
        <begin position="510"/>
        <end position="520"/>
    </location>
</feature>
<feature type="compositionally biased region" description="Polar residues" evidence="1">
    <location>
        <begin position="620"/>
        <end position="629"/>
    </location>
</feature>
<feature type="compositionally biased region" description="Polar residues" evidence="1">
    <location>
        <begin position="293"/>
        <end position="324"/>
    </location>
</feature>
<evidence type="ECO:0000313" key="4">
    <source>
        <dbReference type="Proteomes" id="UP000886653"/>
    </source>
</evidence>
<feature type="compositionally biased region" description="Low complexity" evidence="1">
    <location>
        <begin position="521"/>
        <end position="532"/>
    </location>
</feature>
<dbReference type="EMBL" id="MU167212">
    <property type="protein sequence ID" value="KAG0151653.1"/>
    <property type="molecule type" value="Genomic_DNA"/>
</dbReference>
<feature type="signal peptide" evidence="2">
    <location>
        <begin position="1"/>
        <end position="24"/>
    </location>
</feature>
<evidence type="ECO:0000256" key="2">
    <source>
        <dbReference type="SAM" id="SignalP"/>
    </source>
</evidence>
<sequence>MRTASATLLLTVLLSFHPPPVTEGRQVWPNDPAFGPTANHALQRRRFSQESLSPIGKIADLPGCPGQICGVLAGGGIAPLLARADECAQQFHAEKVIAAALDMTNGINNQDSRNQMIEIAIKYRAAERNTAPYYQASPAEERNSVYCQVAPKFSQLAGIVQAQNPANNPMVFFDPKVTTNSSSVLKGSQPNTFPFGPSPTYQWVLFDITYSKQHFRVVYSWEHERSVHKYLGLAFHTSSPFVFFETHYDGRADDVLGLKNNNVQISTYSGYPTTTSFDTNNGNLNSNSSNGSDYSATGSGNDQTGGQNSPNMTGISTNQTQNGMSNSGYPSGASGPASMNPTFPSSNTSNSSGISSGDTSGKVDYSSGSSFNMSVGMNMSVSGSGGVSLNPSSGDKNSSKLPFIDANTLGDCRAQDGTQVGISSSAGSEVNSNGPLISQIGGSGSVFGSGSGLGTGFGSGSGSGSGYSSGAQDGTQVGISSSAGSGVNSNGLVTTQDGGPGSGSGSSYSDIAQDSSGLNTSSSAGPGLNSSSFITTQDGGSGSGSSSGSGSGSGSSYLDTAQDGSGLNNPSSGGPGSNSGGNSNGSGEESVSGSGSDGGLDSECDEPPPEETCEDGENEISVNSTTLIQ</sequence>
<comment type="caution">
    <text evidence="3">The sequence shown here is derived from an EMBL/GenBank/DDBJ whole genome shotgun (WGS) entry which is preliminary data.</text>
</comment>
<feature type="compositionally biased region" description="Low complexity" evidence="1">
    <location>
        <begin position="477"/>
        <end position="491"/>
    </location>
</feature>
<feature type="compositionally biased region" description="Gly residues" evidence="1">
    <location>
        <begin position="539"/>
        <end position="553"/>
    </location>
</feature>
<feature type="compositionally biased region" description="Acidic residues" evidence="1">
    <location>
        <begin position="600"/>
        <end position="618"/>
    </location>
</feature>
<organism evidence="3 4">
    <name type="scientific">Cronartium quercuum f. sp. fusiforme G11</name>
    <dbReference type="NCBI Taxonomy" id="708437"/>
    <lineage>
        <taxon>Eukaryota</taxon>
        <taxon>Fungi</taxon>
        <taxon>Dikarya</taxon>
        <taxon>Basidiomycota</taxon>
        <taxon>Pucciniomycotina</taxon>
        <taxon>Pucciniomycetes</taxon>
        <taxon>Pucciniales</taxon>
        <taxon>Coleosporiaceae</taxon>
        <taxon>Cronartium</taxon>
    </lineage>
</organism>
<evidence type="ECO:0000313" key="3">
    <source>
        <dbReference type="EMBL" id="KAG0151653.1"/>
    </source>
</evidence>
<feature type="compositionally biased region" description="Low complexity" evidence="1">
    <location>
        <begin position="280"/>
        <end position="292"/>
    </location>
</feature>
<reference evidence="3" key="1">
    <citation type="submission" date="2013-11" db="EMBL/GenBank/DDBJ databases">
        <title>Genome sequence of the fusiform rust pathogen reveals effectors for host alternation and coevolution with pine.</title>
        <authorList>
            <consortium name="DOE Joint Genome Institute"/>
            <person name="Smith K."/>
            <person name="Pendleton A."/>
            <person name="Kubisiak T."/>
            <person name="Anderson C."/>
            <person name="Salamov A."/>
            <person name="Aerts A."/>
            <person name="Riley R."/>
            <person name="Clum A."/>
            <person name="Lindquist E."/>
            <person name="Ence D."/>
            <person name="Campbell M."/>
            <person name="Kronenberg Z."/>
            <person name="Feau N."/>
            <person name="Dhillon B."/>
            <person name="Hamelin R."/>
            <person name="Burleigh J."/>
            <person name="Smith J."/>
            <person name="Yandell M."/>
            <person name="Nelson C."/>
            <person name="Grigoriev I."/>
            <person name="Davis J."/>
        </authorList>
    </citation>
    <scope>NUCLEOTIDE SEQUENCE</scope>
    <source>
        <strain evidence="3">G11</strain>
    </source>
</reference>
<gene>
    <name evidence="3" type="ORF">CROQUDRAFT_712822</name>
</gene>
<keyword evidence="4" id="KW-1185">Reference proteome</keyword>
<feature type="region of interest" description="Disordered" evidence="1">
    <location>
        <begin position="459"/>
        <end position="629"/>
    </location>
</feature>
<feature type="compositionally biased region" description="Low complexity" evidence="1">
    <location>
        <begin position="325"/>
        <end position="362"/>
    </location>
</feature>
<feature type="compositionally biased region" description="Low complexity" evidence="1">
    <location>
        <begin position="585"/>
        <end position="594"/>
    </location>
</feature>
<dbReference type="AlphaFoldDB" id="A0A9P6NWJ6"/>
<feature type="chain" id="PRO_5040471144" evidence="2">
    <location>
        <begin position="25"/>
        <end position="629"/>
    </location>
</feature>
<keyword evidence="2" id="KW-0732">Signal</keyword>
<protein>
    <submittedName>
        <fullName evidence="3">Uncharacterized protein</fullName>
    </submittedName>
</protein>
<dbReference type="OrthoDB" id="2507450at2759"/>
<feature type="region of interest" description="Disordered" evidence="1">
    <location>
        <begin position="274"/>
        <end position="362"/>
    </location>
</feature>
<name>A0A9P6NWJ6_9BASI</name>